<proteinExistence type="predicted"/>
<evidence type="ECO:0000313" key="1">
    <source>
        <dbReference type="EMBL" id="BBL92303.1"/>
    </source>
</evidence>
<dbReference type="EMBL" id="AP019800">
    <property type="protein sequence ID" value="BBL92303.1"/>
    <property type="molecule type" value="Genomic_DNA"/>
</dbReference>
<evidence type="ECO:0000313" key="2">
    <source>
        <dbReference type="Proteomes" id="UP000315115"/>
    </source>
</evidence>
<name>A0A510IF05_9VIBR</name>
<keyword evidence="1" id="KW-0614">Plasmid</keyword>
<gene>
    <name evidence="1" type="ORF">VroAM7_49560</name>
</gene>
<protein>
    <submittedName>
        <fullName evidence="1">Uncharacterized protein</fullName>
    </submittedName>
</protein>
<organism evidence="1 2">
    <name type="scientific">Vibrio rotiferianus</name>
    <dbReference type="NCBI Taxonomy" id="190895"/>
    <lineage>
        <taxon>Bacteria</taxon>
        <taxon>Pseudomonadati</taxon>
        <taxon>Pseudomonadota</taxon>
        <taxon>Gammaproteobacteria</taxon>
        <taxon>Vibrionales</taxon>
        <taxon>Vibrionaceae</taxon>
        <taxon>Vibrio</taxon>
    </lineage>
</organism>
<reference evidence="2" key="1">
    <citation type="submission" date="2019-07" db="EMBL/GenBank/DDBJ databases">
        <title>Complete Genome Sequences of Vibrion rotiferianus strain AM7.</title>
        <authorList>
            <person name="Miyazaki K."/>
            <person name="Wiseschart A."/>
            <person name="Pootanakit K."/>
            <person name="Ishimori K."/>
            <person name="Kitahara K."/>
        </authorList>
    </citation>
    <scope>NUCLEOTIDE SEQUENCE [LARGE SCALE GENOMIC DNA]</scope>
    <source>
        <strain evidence="2">AM7</strain>
        <plasmid evidence="2">pam7 dna</plasmid>
    </source>
</reference>
<sequence>MISPFFVVNEIKPKNGLVISHGRRSEFMCLCESSLEFQDIAEVTPICNKERIFLDMVRHTSQRDIFVTDIWWLTEAGLKEIANHKEKRVYLFVQFPNQIEPIFSHLKYLCVGPCDLGFSDQGTYVFGGVNLQDSSLKLQYTPNSDAEFKSIDTSGNTSKFEISLAVNEEAL</sequence>
<geneLocation type="plasmid" evidence="2">
    <name>pam7 dna</name>
</geneLocation>
<accession>A0A510IF05</accession>
<dbReference type="Proteomes" id="UP000315115">
    <property type="component" value="Plasmid pAM7"/>
</dbReference>
<dbReference type="AlphaFoldDB" id="A0A510IF05"/>
<dbReference type="RefSeq" id="WP_143694277.1">
    <property type="nucleotide sequence ID" value="NZ_AP019800.1"/>
</dbReference>